<sequence length="686" mass="73451">MAASVTRILELRGFDAKVKTRDIHAAFADFGEPFKIKWIDDNSLYLVFNDAVAGAWPCIPVSANGSAHDHLAKRVFLQALGSMPHQLIPAPFSTVNLTPYKGPDAQAIIVHTQRPSRSDRANSVTSQDVASADAARATASGNISPAVSMLIYAANAASGPPGVINGAHISLPGMPNNAGNNFAQYQQQQQHMGNAVPTRKGSNGSLQASFSQVSLSDGFSYGLGGGYPSLSGPIAGTLSESSSWSDSSPSYSNLRANRNGSLSLHPNGIPMSRSTLEDIAEATSREEMSHSQAVSRVNSITVPTADQVANIVVTASTPDLNGDFESRQGNVNTVASSGSSSPRGVTKSDTERPGGPWLSREPSPTPSLPVGATQTKKLILMARVDIVALQNTRWLPLLGSGTLVNVCWATRWVSAILAFPPVYFNRSITLNDDNDDQHGESDICNQITEVSGLLKGTNSGLLYFNSRTTDELVKATLSDSLRANSAHVHGDLAVTYYGQRASIPGTLLISEATLIAPQASGHDNAPGIWSKDQIEAWKRVRRQAKPDSIKREGYPYVSSSDVAMRGRPNPRPLSGAEVKQYVELYANAAENAIESEIKGDNDAQARKRTDAKKDSNDFARRIWGDRPYISAGGYKPDTASQQVEKHGGLPDLPKRIQLGAPLNTPNRKTFYTPGPVGYTDYPFLEA</sequence>
<evidence type="ECO:0000313" key="1">
    <source>
        <dbReference type="EMBL" id="CAG8653861.1"/>
    </source>
</evidence>
<proteinExistence type="predicted"/>
<evidence type="ECO:0000313" key="2">
    <source>
        <dbReference type="Proteomes" id="UP000789525"/>
    </source>
</evidence>
<feature type="non-terminal residue" evidence="1">
    <location>
        <position position="686"/>
    </location>
</feature>
<keyword evidence="2" id="KW-1185">Reference proteome</keyword>
<dbReference type="EMBL" id="CAJVPT010021217">
    <property type="protein sequence ID" value="CAG8653861.1"/>
    <property type="molecule type" value="Genomic_DNA"/>
</dbReference>
<protein>
    <submittedName>
        <fullName evidence="1">179_t:CDS:1</fullName>
    </submittedName>
</protein>
<gene>
    <name evidence="1" type="ORF">ACOLOM_LOCUS8340</name>
</gene>
<reference evidence="1" key="1">
    <citation type="submission" date="2021-06" db="EMBL/GenBank/DDBJ databases">
        <authorList>
            <person name="Kallberg Y."/>
            <person name="Tangrot J."/>
            <person name="Rosling A."/>
        </authorList>
    </citation>
    <scope>NUCLEOTIDE SEQUENCE</scope>
    <source>
        <strain evidence="1">CL356</strain>
    </source>
</reference>
<dbReference type="Proteomes" id="UP000789525">
    <property type="component" value="Unassembled WGS sequence"/>
</dbReference>
<name>A0ACA9NGU8_9GLOM</name>
<organism evidence="1 2">
    <name type="scientific">Acaulospora colombiana</name>
    <dbReference type="NCBI Taxonomy" id="27376"/>
    <lineage>
        <taxon>Eukaryota</taxon>
        <taxon>Fungi</taxon>
        <taxon>Fungi incertae sedis</taxon>
        <taxon>Mucoromycota</taxon>
        <taxon>Glomeromycotina</taxon>
        <taxon>Glomeromycetes</taxon>
        <taxon>Diversisporales</taxon>
        <taxon>Acaulosporaceae</taxon>
        <taxon>Acaulospora</taxon>
    </lineage>
</organism>
<accession>A0ACA9NGU8</accession>
<comment type="caution">
    <text evidence="1">The sequence shown here is derived from an EMBL/GenBank/DDBJ whole genome shotgun (WGS) entry which is preliminary data.</text>
</comment>